<gene>
    <name evidence="7" type="ORF">OXX778_LOCUS10051</name>
</gene>
<dbReference type="Pfam" id="PF13445">
    <property type="entry name" value="zf-RING_UBOX"/>
    <property type="match status" value="1"/>
</dbReference>
<dbReference type="GO" id="GO:0008270">
    <property type="term" value="F:zinc ion binding"/>
    <property type="evidence" value="ECO:0007669"/>
    <property type="project" value="UniProtKB-KW"/>
</dbReference>
<comment type="caution">
    <text evidence="7">The sequence shown here is derived from an EMBL/GenBank/DDBJ whole genome shotgun (WGS) entry which is preliminary data.</text>
</comment>
<keyword evidence="1" id="KW-0479">Metal-binding</keyword>
<dbReference type="OrthoDB" id="252722at2759"/>
<evidence type="ECO:0000256" key="5">
    <source>
        <dbReference type="SAM" id="MobiDB-lite"/>
    </source>
</evidence>
<dbReference type="GO" id="GO:0061630">
    <property type="term" value="F:ubiquitin protein ligase activity"/>
    <property type="evidence" value="ECO:0007669"/>
    <property type="project" value="TreeGrafter"/>
</dbReference>
<name>A0A813XR50_9BILA</name>
<sequence length="720" mass="82371">MEAIIKIQIPNFLEFIFEYSGRLLVTTEALILISIHEILKREYKATLITTNKKCMSYRPSDLPSISRHLSENQNSPTKQNYEDLVNCSICYEPFDSVNQLKLPKILPCQHTYCVQCIKNLLHISQDNKKFCCPQCQYKVENLLDPTDLPTSRIVLSLIEKDSLNYAGYAACPSCRQIRNLEVCFECNLPLCGNCIGKHFEVWKNDVTQNCLNSESTLEDYKSKLDQVGNLITQNFDNVQNVRDEIENAFHLLVERLNQEKDVLLKSLNQVKDENAKYVNLRKDLVSLITNFKTFRESNENFEKKLMNSKMRKLQVYLEQVPKLQTEYNSLAGSNFKVLEKFEKRPIPDLEHKLSGNLIIKEFTFELPRNPSQINRPQPPLRTPPSAPILPSPASINRFPPPPPTKQDSYKDVVRNVASAPSMESLRPIATDQDVLGRWILVSHIKPQSEMSINTQPAYLTSYQNLLFSMDQSSFITIFEKVYSLELKLKNSLRLNVPNIKCISVNSEYLAVGYNNLKKEQLKGALKGMNSSGIFLFNRQQHIVCSVHDKTIELGKNESFKCISGLAMNEKYLYALDRELRQLFKFDIKTGQLEKRVNFSNGDLGHVSLNETFLTVTDVQNSVLCLIDAESLTQIKMVSLKTIDQVQGQLINHTSPDNFIFVRNSERQVSILDSNLEQVACFNEIQAKIMSICLISFQSSQMLVIGGSNDKNQFKLFGYTI</sequence>
<organism evidence="7 8">
    <name type="scientific">Brachionus calyciflorus</name>
    <dbReference type="NCBI Taxonomy" id="104777"/>
    <lineage>
        <taxon>Eukaryota</taxon>
        <taxon>Metazoa</taxon>
        <taxon>Spiralia</taxon>
        <taxon>Gnathifera</taxon>
        <taxon>Rotifera</taxon>
        <taxon>Eurotatoria</taxon>
        <taxon>Monogononta</taxon>
        <taxon>Pseudotrocha</taxon>
        <taxon>Ploima</taxon>
        <taxon>Brachionidae</taxon>
        <taxon>Brachionus</taxon>
    </lineage>
</organism>
<evidence type="ECO:0000256" key="1">
    <source>
        <dbReference type="ARBA" id="ARBA00022723"/>
    </source>
</evidence>
<dbReference type="InterPro" id="IPR011044">
    <property type="entry name" value="Quino_amine_DH_bsu"/>
</dbReference>
<dbReference type="PANTHER" id="PTHR25462:SF296">
    <property type="entry name" value="MEIOTIC P26, ISOFORM F"/>
    <property type="match status" value="1"/>
</dbReference>
<keyword evidence="2 4" id="KW-0863">Zinc-finger</keyword>
<evidence type="ECO:0000256" key="3">
    <source>
        <dbReference type="ARBA" id="ARBA00022833"/>
    </source>
</evidence>
<dbReference type="SUPFAM" id="SSF50969">
    <property type="entry name" value="YVTN repeat-like/Quinoprotein amine dehydrogenase"/>
    <property type="match status" value="1"/>
</dbReference>
<dbReference type="PROSITE" id="PS50089">
    <property type="entry name" value="ZF_RING_2"/>
    <property type="match status" value="1"/>
</dbReference>
<feature type="domain" description="RING-type" evidence="6">
    <location>
        <begin position="87"/>
        <end position="136"/>
    </location>
</feature>
<feature type="region of interest" description="Disordered" evidence="5">
    <location>
        <begin position="368"/>
        <end position="408"/>
    </location>
</feature>
<dbReference type="SMART" id="SM00184">
    <property type="entry name" value="RING"/>
    <property type="match status" value="1"/>
</dbReference>
<evidence type="ECO:0000313" key="7">
    <source>
        <dbReference type="EMBL" id="CAF0873520.1"/>
    </source>
</evidence>
<dbReference type="Proteomes" id="UP000663879">
    <property type="component" value="Unassembled WGS sequence"/>
</dbReference>
<dbReference type="EMBL" id="CAJNOC010001545">
    <property type="protein sequence ID" value="CAF0873520.1"/>
    <property type="molecule type" value="Genomic_DNA"/>
</dbReference>
<dbReference type="Gene3D" id="3.30.40.10">
    <property type="entry name" value="Zinc/RING finger domain, C3HC4 (zinc finger)"/>
    <property type="match status" value="1"/>
</dbReference>
<keyword evidence="8" id="KW-1185">Reference proteome</keyword>
<accession>A0A813XR50</accession>
<dbReference type="InterPro" id="IPR047153">
    <property type="entry name" value="TRIM45/56/19-like"/>
</dbReference>
<evidence type="ECO:0000313" key="8">
    <source>
        <dbReference type="Proteomes" id="UP000663879"/>
    </source>
</evidence>
<dbReference type="InterPro" id="IPR027370">
    <property type="entry name" value="Znf-RING_euk"/>
</dbReference>
<feature type="compositionally biased region" description="Pro residues" evidence="5">
    <location>
        <begin position="376"/>
        <end position="390"/>
    </location>
</feature>
<evidence type="ECO:0000256" key="4">
    <source>
        <dbReference type="PROSITE-ProRule" id="PRU00175"/>
    </source>
</evidence>
<dbReference type="AlphaFoldDB" id="A0A813XR50"/>
<evidence type="ECO:0000256" key="2">
    <source>
        <dbReference type="ARBA" id="ARBA00022771"/>
    </source>
</evidence>
<dbReference type="InterPro" id="IPR017907">
    <property type="entry name" value="Znf_RING_CS"/>
</dbReference>
<reference evidence="7" key="1">
    <citation type="submission" date="2021-02" db="EMBL/GenBank/DDBJ databases">
        <authorList>
            <person name="Nowell W R."/>
        </authorList>
    </citation>
    <scope>NUCLEOTIDE SEQUENCE</scope>
    <source>
        <strain evidence="7">Ploen Becks lab</strain>
    </source>
</reference>
<dbReference type="InterPro" id="IPR013083">
    <property type="entry name" value="Znf_RING/FYVE/PHD"/>
</dbReference>
<protein>
    <recommendedName>
        <fullName evidence="6">RING-type domain-containing protein</fullName>
    </recommendedName>
</protein>
<dbReference type="SUPFAM" id="SSF57850">
    <property type="entry name" value="RING/U-box"/>
    <property type="match status" value="1"/>
</dbReference>
<dbReference type="PANTHER" id="PTHR25462">
    <property type="entry name" value="BONUS, ISOFORM C-RELATED"/>
    <property type="match status" value="1"/>
</dbReference>
<evidence type="ECO:0000259" key="6">
    <source>
        <dbReference type="PROSITE" id="PS50089"/>
    </source>
</evidence>
<keyword evidence="3" id="KW-0862">Zinc</keyword>
<proteinExistence type="predicted"/>
<dbReference type="PROSITE" id="PS00518">
    <property type="entry name" value="ZF_RING_1"/>
    <property type="match status" value="1"/>
</dbReference>
<dbReference type="InterPro" id="IPR001841">
    <property type="entry name" value="Znf_RING"/>
</dbReference>